<accession>S9Q359</accession>
<evidence type="ECO:0000256" key="1">
    <source>
        <dbReference type="SAM" id="MobiDB-lite"/>
    </source>
</evidence>
<reference evidence="3" key="1">
    <citation type="journal article" date="2014" name="Stand. Genomic Sci.">
        <title>Genome sequence of the exopolysaccharide-producing Salipiger mucosus type strain (DSM 16094(T)), a moderately halophilic member of the Roseobacter clade.</title>
        <authorList>
            <person name="Riedel T."/>
            <person name="Spring S."/>
            <person name="Fiebig A."/>
            <person name="Petersen J."/>
            <person name="Kyrpides N.C."/>
            <person name="Goker M."/>
            <person name="Klenk H.P."/>
        </authorList>
    </citation>
    <scope>NUCLEOTIDE SEQUENCE [LARGE SCALE GENOMIC DNA]</scope>
    <source>
        <strain evidence="3">DSM 16094</strain>
    </source>
</reference>
<protein>
    <submittedName>
        <fullName evidence="2">Uncharacterized protein</fullName>
    </submittedName>
</protein>
<organism evidence="2 3">
    <name type="scientific">Salipiger mucosus DSM 16094</name>
    <dbReference type="NCBI Taxonomy" id="1123237"/>
    <lineage>
        <taxon>Bacteria</taxon>
        <taxon>Pseudomonadati</taxon>
        <taxon>Pseudomonadota</taxon>
        <taxon>Alphaproteobacteria</taxon>
        <taxon>Rhodobacterales</taxon>
        <taxon>Roseobacteraceae</taxon>
        <taxon>Salipiger</taxon>
    </lineage>
</organism>
<comment type="caution">
    <text evidence="2">The sequence shown here is derived from an EMBL/GenBank/DDBJ whole genome shotgun (WGS) entry which is preliminary data.</text>
</comment>
<proteinExistence type="predicted"/>
<dbReference type="EMBL" id="APVH01000068">
    <property type="protein sequence ID" value="EPX75771.1"/>
    <property type="molecule type" value="Genomic_DNA"/>
</dbReference>
<sequence>MRPARCPVPRMNPPERAKPASQIQLCPPPTPEASVTN</sequence>
<gene>
    <name evidence="2" type="ORF">Salmuc_05409</name>
</gene>
<evidence type="ECO:0000313" key="2">
    <source>
        <dbReference type="EMBL" id="EPX75771.1"/>
    </source>
</evidence>
<dbReference type="HOGENOM" id="CLU_3348443_0_0_5"/>
<feature type="region of interest" description="Disordered" evidence="1">
    <location>
        <begin position="1"/>
        <end position="37"/>
    </location>
</feature>
<name>S9Q359_9RHOB</name>
<dbReference type="AlphaFoldDB" id="S9Q359"/>
<keyword evidence="3" id="KW-1185">Reference proteome</keyword>
<evidence type="ECO:0000313" key="3">
    <source>
        <dbReference type="Proteomes" id="UP000015347"/>
    </source>
</evidence>
<dbReference type="Proteomes" id="UP000015347">
    <property type="component" value="Unassembled WGS sequence"/>
</dbReference>